<evidence type="ECO:0000313" key="2">
    <source>
        <dbReference type="EMBL" id="KAJ8706923.1"/>
    </source>
</evidence>
<dbReference type="AlphaFoldDB" id="A0AAD7Y8Z9"/>
<sequence>MRQQCAGLLRRVRASLNTILRTLADWWDSPILGRWTLLRFWVCHPAWKNLKDSFLDYSITEMWWNGTPGIEQTGRNTVKYSFMPTPPGHGQFPSPDDGDPPDPPDPPEQPEISSEELKTFTPFPDITRPSYPFDVEDHTRSLAASLSPLPPPLPPNWHINFPGLTPPPNLPSDYWYPTVFPTIEQPYSPSPTGPTPKGPSFTLPYVSRPEFTYPTLYPTSKPASPAHEPAGSPWGPATSTPARAVPHVSWNPAEAYVRLWQEQLASHAAPASAPHDAVPKLPPIFDYDLTNVPPATLSAALRAA</sequence>
<dbReference type="EMBL" id="JARGEI010000028">
    <property type="protein sequence ID" value="KAJ8706923.1"/>
    <property type="molecule type" value="Genomic_DNA"/>
</dbReference>
<feature type="region of interest" description="Disordered" evidence="1">
    <location>
        <begin position="78"/>
        <end position="119"/>
    </location>
</feature>
<proteinExistence type="predicted"/>
<gene>
    <name evidence="2" type="ORF">PYW07_013001</name>
</gene>
<evidence type="ECO:0000256" key="1">
    <source>
        <dbReference type="SAM" id="MobiDB-lite"/>
    </source>
</evidence>
<organism evidence="2 3">
    <name type="scientific">Mythimna separata</name>
    <name type="common">Oriental armyworm</name>
    <name type="synonym">Pseudaletia separata</name>
    <dbReference type="NCBI Taxonomy" id="271217"/>
    <lineage>
        <taxon>Eukaryota</taxon>
        <taxon>Metazoa</taxon>
        <taxon>Ecdysozoa</taxon>
        <taxon>Arthropoda</taxon>
        <taxon>Hexapoda</taxon>
        <taxon>Insecta</taxon>
        <taxon>Pterygota</taxon>
        <taxon>Neoptera</taxon>
        <taxon>Endopterygota</taxon>
        <taxon>Lepidoptera</taxon>
        <taxon>Glossata</taxon>
        <taxon>Ditrysia</taxon>
        <taxon>Noctuoidea</taxon>
        <taxon>Noctuidae</taxon>
        <taxon>Noctuinae</taxon>
        <taxon>Hadenini</taxon>
        <taxon>Mythimna</taxon>
    </lineage>
</organism>
<feature type="region of interest" description="Disordered" evidence="1">
    <location>
        <begin position="220"/>
        <end position="240"/>
    </location>
</feature>
<reference evidence="2" key="1">
    <citation type="submission" date="2023-03" db="EMBL/GenBank/DDBJ databases">
        <title>Chromosome-level genomes of two armyworms, Mythimna separata and Mythimna loreyi, provide insights into the biosynthesis and reception of sex pheromones.</title>
        <authorList>
            <person name="Zhao H."/>
        </authorList>
    </citation>
    <scope>NUCLEOTIDE SEQUENCE</scope>
    <source>
        <strain evidence="2">BeijingLab</strain>
        <tissue evidence="2">Pupa</tissue>
    </source>
</reference>
<accession>A0AAD7Y8Z9</accession>
<evidence type="ECO:0000313" key="3">
    <source>
        <dbReference type="Proteomes" id="UP001231518"/>
    </source>
</evidence>
<keyword evidence="3" id="KW-1185">Reference proteome</keyword>
<protein>
    <submittedName>
        <fullName evidence="2">Uncharacterized protein</fullName>
    </submittedName>
</protein>
<comment type="caution">
    <text evidence="2">The sequence shown here is derived from an EMBL/GenBank/DDBJ whole genome shotgun (WGS) entry which is preliminary data.</text>
</comment>
<name>A0AAD7Y8Z9_MYTSE</name>
<dbReference type="Proteomes" id="UP001231518">
    <property type="component" value="Chromosome 30"/>
</dbReference>